<accession>A0A412PPE6</accession>
<comment type="function">
    <text evidence="11">Allosteric enzyme that catalyzes the rate-limiting step in glycogen catabolism, the phosphorolytic cleavage of glycogen to produce glucose-1-phosphate, and plays a central role in maintaining cellular and organismal glucose homeostasis.</text>
</comment>
<evidence type="ECO:0000256" key="9">
    <source>
        <dbReference type="ARBA" id="ARBA00025174"/>
    </source>
</evidence>
<evidence type="ECO:0000256" key="10">
    <source>
        <dbReference type="PIRSR" id="PIRSR000460-1"/>
    </source>
</evidence>
<evidence type="ECO:0000313" key="13">
    <source>
        <dbReference type="Proteomes" id="UP000284046"/>
    </source>
</evidence>
<reference evidence="12 13" key="1">
    <citation type="submission" date="2018-08" db="EMBL/GenBank/DDBJ databases">
        <title>A genome reference for cultivated species of the human gut microbiota.</title>
        <authorList>
            <person name="Zou Y."/>
            <person name="Xue W."/>
            <person name="Luo G."/>
        </authorList>
    </citation>
    <scope>NUCLEOTIDE SEQUENCE [LARGE SCALE GENOMIC DNA]</scope>
    <source>
        <strain evidence="12 13">AF18-38</strain>
    </source>
</reference>
<protein>
    <recommendedName>
        <fullName evidence="11">Alpha-1,4 glucan phosphorylase</fullName>
        <ecNumber evidence="11">2.4.1.1</ecNumber>
    </recommendedName>
</protein>
<feature type="modified residue" description="N6-(pyridoxal phosphate)lysine" evidence="10">
    <location>
        <position position="648"/>
    </location>
</feature>
<evidence type="ECO:0000256" key="1">
    <source>
        <dbReference type="ARBA" id="ARBA00001275"/>
    </source>
</evidence>
<name>A0A412PPE6_STRAP</name>
<organism evidence="12 13">
    <name type="scientific">Streptococcus anginosus</name>
    <dbReference type="NCBI Taxonomy" id="1328"/>
    <lineage>
        <taxon>Bacteria</taxon>
        <taxon>Bacillati</taxon>
        <taxon>Bacillota</taxon>
        <taxon>Bacilli</taxon>
        <taxon>Lactobacillales</taxon>
        <taxon>Streptococcaceae</taxon>
        <taxon>Streptococcus</taxon>
        <taxon>Streptococcus anginosus group</taxon>
    </lineage>
</organism>
<evidence type="ECO:0000256" key="11">
    <source>
        <dbReference type="RuleBase" id="RU000587"/>
    </source>
</evidence>
<dbReference type="CDD" id="cd04300">
    <property type="entry name" value="GT35_Glycogen_Phosphorylase"/>
    <property type="match status" value="1"/>
</dbReference>
<dbReference type="AlphaFoldDB" id="A0A412PPE6"/>
<evidence type="ECO:0000256" key="5">
    <source>
        <dbReference type="ARBA" id="ARBA00022676"/>
    </source>
</evidence>
<evidence type="ECO:0000256" key="6">
    <source>
        <dbReference type="ARBA" id="ARBA00022679"/>
    </source>
</evidence>
<dbReference type="PANTHER" id="PTHR11468">
    <property type="entry name" value="GLYCOGEN PHOSPHORYLASE"/>
    <property type="match status" value="1"/>
</dbReference>
<comment type="similarity">
    <text evidence="3 11">Belongs to the glycogen phosphorylase family.</text>
</comment>
<dbReference type="Gene3D" id="3.40.50.2000">
    <property type="entry name" value="Glycogen Phosphorylase B"/>
    <property type="match status" value="2"/>
</dbReference>
<sequence>MELTKEQFLQDFKDILHEEQLIKVEDATPTELFQTLARTIRKYITPMWLERRNKLVEDNQKIAYYFSIEFLPGRMLETNLLNLVILDVVKEGFDELGVDFTAVKQAEHDMALGNGGLGRLAAAFMDSLATTGYPGFGNGIRYRYGLFKQKIVNGYQVELPDDWFGSLGNVWETRKDHDVVDVKIFGNVYLQANKEGRMLPVYENSQTLRAVPYDVPQIGFGNDVVNNLRLWDIEIPEEYELEYPTIEARRKVQDITAILYPDDSSYEGKELRLIQEYFMTSAGLQTIIKSYRKQGLPLEQIHEKVSVHINDTHPAVAPAEFMRLLLDDCGLEWTDAWNATVKTMSYTNHTILSEALEKWDAELFKNVLPRVYQIILEIDNRYVSEMAARGIDPQVIENTRIVKDNQVHMAHLAIIGGHSVNGVAKLHTELLKEDTLRDFYAIYPEKFNNKTNGIIQRRWLQIADEPLSNKIDRLIGNGWRKNIHELRKLLDYKDDPQVLSEFYNVKQEAKARLAAFIKESTGVEVSTEAIFDVQVKRLHAYKRQLLNLLHILKLYWDLKDNPDKDMVPRVFIFGAKAAPGYHSAKSVIKLINEVANLVNNDESLQGKLKVVFLENYRVSLAELIIPAADVSEQISLASKEASGTSNMKFMMTGAITLATLDGANIEIKDEVGDDNIVIFGMDKDEVYDHYARHDYYSRGVYESNPVVRRVVDSFVDGTIPNVRNEGSEIYEALITHNDEYFLLEDFASYVAAQEKIDQLYRDKEKWARMSLVNIATSDKFTSDDTIEQYAKEIWNLKKD</sequence>
<keyword evidence="7 10" id="KW-0663">Pyridoxal phosphate</keyword>
<dbReference type="SUPFAM" id="SSF53756">
    <property type="entry name" value="UDP-Glycosyltransferase/glycogen phosphorylase"/>
    <property type="match status" value="1"/>
</dbReference>
<dbReference type="EC" id="2.4.1.1" evidence="11"/>
<dbReference type="Pfam" id="PF00343">
    <property type="entry name" value="Phosphorylase"/>
    <property type="match status" value="1"/>
</dbReference>
<dbReference type="GO" id="GO:0008184">
    <property type="term" value="F:glycogen phosphorylase activity"/>
    <property type="evidence" value="ECO:0007669"/>
    <property type="project" value="InterPro"/>
</dbReference>
<dbReference type="FunFam" id="3.40.50.2000:FF:000003">
    <property type="entry name" value="Alpha-1,4 glucan phosphorylase"/>
    <property type="match status" value="1"/>
</dbReference>
<evidence type="ECO:0000256" key="8">
    <source>
        <dbReference type="ARBA" id="ARBA00023277"/>
    </source>
</evidence>
<comment type="function">
    <text evidence="9">Phosphorylase is an important allosteric enzyme in carbohydrate metabolism. Enzymes from different sources differ in their regulatory mechanisms and in their natural substrates. However, all known phosphorylases share catalytic and structural properties.</text>
</comment>
<keyword evidence="5 11" id="KW-0328">Glycosyltransferase</keyword>
<dbReference type="GO" id="GO:0005737">
    <property type="term" value="C:cytoplasm"/>
    <property type="evidence" value="ECO:0007669"/>
    <property type="project" value="TreeGrafter"/>
</dbReference>
<dbReference type="GO" id="GO:0030170">
    <property type="term" value="F:pyridoxal phosphate binding"/>
    <property type="evidence" value="ECO:0007669"/>
    <property type="project" value="InterPro"/>
</dbReference>
<dbReference type="PIRSF" id="PIRSF000460">
    <property type="entry name" value="Pprylas_GlgP"/>
    <property type="match status" value="1"/>
</dbReference>
<comment type="cofactor">
    <cofactor evidence="2 11">
        <name>pyridoxal 5'-phosphate</name>
        <dbReference type="ChEBI" id="CHEBI:597326"/>
    </cofactor>
</comment>
<comment type="catalytic activity">
    <reaction evidence="1 11">
        <text>[(1-&gt;4)-alpha-D-glucosyl](n) + phosphate = [(1-&gt;4)-alpha-D-glucosyl](n-1) + alpha-D-glucose 1-phosphate</text>
        <dbReference type="Rhea" id="RHEA:41732"/>
        <dbReference type="Rhea" id="RHEA-COMP:9584"/>
        <dbReference type="Rhea" id="RHEA-COMP:9586"/>
        <dbReference type="ChEBI" id="CHEBI:15444"/>
        <dbReference type="ChEBI" id="CHEBI:43474"/>
        <dbReference type="ChEBI" id="CHEBI:58601"/>
        <dbReference type="EC" id="2.4.1.1"/>
    </reaction>
</comment>
<dbReference type="GO" id="GO:0005980">
    <property type="term" value="P:glycogen catabolic process"/>
    <property type="evidence" value="ECO:0007669"/>
    <property type="project" value="TreeGrafter"/>
</dbReference>
<evidence type="ECO:0000256" key="7">
    <source>
        <dbReference type="ARBA" id="ARBA00022898"/>
    </source>
</evidence>
<evidence type="ECO:0000256" key="4">
    <source>
        <dbReference type="ARBA" id="ARBA00022533"/>
    </source>
</evidence>
<dbReference type="EMBL" id="QRWZ01000002">
    <property type="protein sequence ID" value="RGT61978.1"/>
    <property type="molecule type" value="Genomic_DNA"/>
</dbReference>
<keyword evidence="4" id="KW-0021">Allosteric enzyme</keyword>
<dbReference type="Proteomes" id="UP000284046">
    <property type="component" value="Unassembled WGS sequence"/>
</dbReference>
<evidence type="ECO:0000313" key="12">
    <source>
        <dbReference type="EMBL" id="RGT61978.1"/>
    </source>
</evidence>
<dbReference type="InterPro" id="IPR000811">
    <property type="entry name" value="Glyco_trans_35"/>
</dbReference>
<keyword evidence="6 11" id="KW-0808">Transferase</keyword>
<dbReference type="RefSeq" id="WP_118138819.1">
    <property type="nucleotide sequence ID" value="NZ_JAQCVW010000008.1"/>
</dbReference>
<dbReference type="PANTHER" id="PTHR11468:SF3">
    <property type="entry name" value="GLYCOGEN PHOSPHORYLASE, LIVER FORM"/>
    <property type="match status" value="1"/>
</dbReference>
<proteinExistence type="inferred from homology"/>
<evidence type="ECO:0000256" key="2">
    <source>
        <dbReference type="ARBA" id="ARBA00001933"/>
    </source>
</evidence>
<dbReference type="InterPro" id="IPR011833">
    <property type="entry name" value="Glycg_phsphrylas"/>
</dbReference>
<comment type="caution">
    <text evidence="12">The sequence shown here is derived from an EMBL/GenBank/DDBJ whole genome shotgun (WGS) entry which is preliminary data.</text>
</comment>
<dbReference type="NCBIfam" id="TIGR02093">
    <property type="entry name" value="P_ylase"/>
    <property type="match status" value="1"/>
</dbReference>
<evidence type="ECO:0000256" key="3">
    <source>
        <dbReference type="ARBA" id="ARBA00006047"/>
    </source>
</evidence>
<gene>
    <name evidence="12" type="ORF">DWX18_02310</name>
</gene>
<keyword evidence="8 11" id="KW-0119">Carbohydrate metabolism</keyword>